<name>A0ACC2Q4T8_9NEOP</name>
<comment type="caution">
    <text evidence="1">The sequence shown here is derived from an EMBL/GenBank/DDBJ whole genome shotgun (WGS) entry which is preliminary data.</text>
</comment>
<evidence type="ECO:0000313" key="1">
    <source>
        <dbReference type="EMBL" id="KAJ8706370.1"/>
    </source>
</evidence>
<protein>
    <submittedName>
        <fullName evidence="1">Uncharacterized protein</fullName>
    </submittedName>
</protein>
<organism evidence="1 2">
    <name type="scientific">Mythimna loreyi</name>
    <dbReference type="NCBI Taxonomy" id="667449"/>
    <lineage>
        <taxon>Eukaryota</taxon>
        <taxon>Metazoa</taxon>
        <taxon>Ecdysozoa</taxon>
        <taxon>Arthropoda</taxon>
        <taxon>Hexapoda</taxon>
        <taxon>Insecta</taxon>
        <taxon>Pterygota</taxon>
        <taxon>Neoptera</taxon>
        <taxon>Endopterygota</taxon>
        <taxon>Lepidoptera</taxon>
        <taxon>Glossata</taxon>
        <taxon>Ditrysia</taxon>
        <taxon>Noctuoidea</taxon>
        <taxon>Noctuidae</taxon>
        <taxon>Noctuinae</taxon>
        <taxon>Hadenini</taxon>
        <taxon>Mythimna</taxon>
    </lineage>
</organism>
<keyword evidence="2" id="KW-1185">Reference proteome</keyword>
<reference evidence="1" key="1">
    <citation type="submission" date="2023-03" db="EMBL/GenBank/DDBJ databases">
        <title>Chromosome-level genomes of two armyworms, Mythimna separata and Mythimna loreyi, provide insights into the biosynthesis and reception of sex pheromones.</title>
        <authorList>
            <person name="Zhao H."/>
        </authorList>
    </citation>
    <scope>NUCLEOTIDE SEQUENCE</scope>
    <source>
        <strain evidence="1">BeijingLab</strain>
    </source>
</reference>
<evidence type="ECO:0000313" key="2">
    <source>
        <dbReference type="Proteomes" id="UP001231649"/>
    </source>
</evidence>
<dbReference type="EMBL" id="CM056804">
    <property type="protein sequence ID" value="KAJ8706370.1"/>
    <property type="molecule type" value="Genomic_DNA"/>
</dbReference>
<accession>A0ACC2Q4T8</accession>
<proteinExistence type="predicted"/>
<dbReference type="Proteomes" id="UP001231649">
    <property type="component" value="Chromosome 28"/>
</dbReference>
<sequence length="666" mass="75434">MDSVTDRLNKLREERMAREKARIEKLRELNLKKYSKEEPTKNSMSNLSTINKSVKSEVNLKTDTNRPLKNNFAVNGTTKRPVSIPTLKPLNKDLTKPKTGVSQPKTVGKGQNSNIPKASASNVTKKLVSRPANATNTDRKLYAPIGDKKIPTNDKKVMSVSHLPKTENKVNTNTTMIGEKKQNFAIRKTETVTTNLKLRQSLAVTNDKPKPNVGRKSMIPQSASKSTSQCSVFERLYKPKAVTNTHVSEVEKLRNDPSYLKKAIHNSGIILNKRHTVFEHTKPKVAVPVRRSISAVHFKRIGKQELGNCIHKWSSIGDKLNNEHLKLVNEDENIKADKVVSAVKSERKKVTFMTPMSNFNTPRPEELQARLKSWLQKRGKSLDSYHHLQCFGLHHLPHTLKFDQKAFEDEENKENIAVESDSDDDSYTENMNEVVPSTTEKWRTASCVSDSVDFNESHDNDTTMTASDVVNEDDVVIGALKDLIEVLQEGFDWEQCARWLRAIRERYPCVLKYFEYWQCRAILDDRRGDLPASVQCWEEAIAKGIEHSVVEANLDQLLDKFMQLKISPTSGKHRQADPKLVDVKNVFKSTIIRFAVQKAKLRQSNQSEAPKFTITPVRRSGRLSMHPHSASKRTPLQVCTTIRQADELALGEKPVFVPNGSLYATP</sequence>
<gene>
    <name evidence="1" type="ORF">PYW08_010996</name>
</gene>